<keyword evidence="2" id="KW-1003">Cell membrane</keyword>
<evidence type="ECO:0000313" key="10">
    <source>
        <dbReference type="EMBL" id="MBH1790608.1"/>
    </source>
</evidence>
<proteinExistence type="inferred from homology"/>
<evidence type="ECO:0000259" key="9">
    <source>
        <dbReference type="Pfam" id="PF12704"/>
    </source>
</evidence>
<feature type="transmembrane region" description="Helical" evidence="7">
    <location>
        <begin position="335"/>
        <end position="356"/>
    </location>
</feature>
<keyword evidence="5 7" id="KW-0472">Membrane</keyword>
<dbReference type="InterPro" id="IPR025857">
    <property type="entry name" value="MacB_PCD"/>
</dbReference>
<dbReference type="Pfam" id="PF02687">
    <property type="entry name" value="FtsX"/>
    <property type="match status" value="1"/>
</dbReference>
<reference evidence="10" key="1">
    <citation type="submission" date="2020-11" db="EMBL/GenBank/DDBJ databases">
        <title>Enhanced detection system for hospital associated transmission using whole genome sequencing surveillance.</title>
        <authorList>
            <person name="Harrison L.H."/>
            <person name="Van Tyne D."/>
            <person name="Marsh J.W."/>
            <person name="Griffith M.P."/>
            <person name="Snyder D.J."/>
            <person name="Cooper V.S."/>
            <person name="Mustapha M."/>
        </authorList>
    </citation>
    <scope>NUCLEOTIDE SEQUENCE</scope>
    <source>
        <strain evidence="10">STEN00053</strain>
    </source>
</reference>
<comment type="caution">
    <text evidence="10">The sequence shown here is derived from an EMBL/GenBank/DDBJ whole genome shotgun (WGS) entry which is preliminary data.</text>
</comment>
<feature type="transmembrane region" description="Helical" evidence="7">
    <location>
        <begin position="278"/>
        <end position="306"/>
    </location>
</feature>
<dbReference type="RefSeq" id="WP_032958343.1">
    <property type="nucleotide sequence ID" value="NZ_JANKBX010000002.1"/>
</dbReference>
<evidence type="ECO:0000256" key="6">
    <source>
        <dbReference type="ARBA" id="ARBA00038076"/>
    </source>
</evidence>
<dbReference type="InterPro" id="IPR003838">
    <property type="entry name" value="ABC3_permease_C"/>
</dbReference>
<protein>
    <submittedName>
        <fullName evidence="10">FtsX-like permease family protein</fullName>
    </submittedName>
</protein>
<dbReference type="Proteomes" id="UP000634179">
    <property type="component" value="Unassembled WGS sequence"/>
</dbReference>
<evidence type="ECO:0000256" key="1">
    <source>
        <dbReference type="ARBA" id="ARBA00004651"/>
    </source>
</evidence>
<feature type="transmembrane region" description="Helical" evidence="7">
    <location>
        <begin position="15"/>
        <end position="39"/>
    </location>
</feature>
<dbReference type="InterPro" id="IPR050250">
    <property type="entry name" value="Macrolide_Exporter_MacB"/>
</dbReference>
<dbReference type="GO" id="GO:0005886">
    <property type="term" value="C:plasma membrane"/>
    <property type="evidence" value="ECO:0007669"/>
    <property type="project" value="UniProtKB-SubCell"/>
</dbReference>
<comment type="subcellular location">
    <subcellularLocation>
        <location evidence="1">Cell membrane</location>
        <topology evidence="1">Multi-pass membrane protein</topology>
    </subcellularLocation>
</comment>
<dbReference type="PANTHER" id="PTHR30572">
    <property type="entry name" value="MEMBRANE COMPONENT OF TRANSPORTER-RELATED"/>
    <property type="match status" value="1"/>
</dbReference>
<evidence type="ECO:0000259" key="8">
    <source>
        <dbReference type="Pfam" id="PF02687"/>
    </source>
</evidence>
<evidence type="ECO:0000256" key="3">
    <source>
        <dbReference type="ARBA" id="ARBA00022692"/>
    </source>
</evidence>
<comment type="similarity">
    <text evidence="6">Belongs to the ABC-4 integral membrane protein family.</text>
</comment>
<feature type="domain" description="ABC3 transporter permease C-terminal" evidence="8">
    <location>
        <begin position="286"/>
        <end position="394"/>
    </location>
</feature>
<evidence type="ECO:0000256" key="2">
    <source>
        <dbReference type="ARBA" id="ARBA00022475"/>
    </source>
</evidence>
<feature type="transmembrane region" description="Helical" evidence="7">
    <location>
        <begin position="368"/>
        <end position="390"/>
    </location>
</feature>
<evidence type="ECO:0000256" key="5">
    <source>
        <dbReference type="ARBA" id="ARBA00023136"/>
    </source>
</evidence>
<evidence type="ECO:0000313" key="11">
    <source>
        <dbReference type="Proteomes" id="UP000634179"/>
    </source>
</evidence>
<name>A0AA40Y481_STEMA</name>
<accession>A0AA40Y481</accession>
<sequence>MQIGIVLSALRRHRLATFLIAMEIALACAVLCNAIFLMIERNAAMQLVSGLDESRLGVIQLDGIDAERANDVNARVVGALRGLSGVTAAGLVSAMPFGSPGIRAGVNLDEDQQVPGGVLDFYLADAVALDALQLHLVGGRMPGADEFAPTDELVPANPPALVTQELAQRYWPGENAVGKSLWAMDTRLRVIGVVEHMAVSRPGRGEAKGSDWSVIVPASQGPRLTGRYLVRAEAGDMNRVMRDAQQAIRRVAPDVVFDVEGSRRISELRERHFEGDRVMMGLLGGVIIALLAATALGIVGLASYWVEQRRKQIGIRRALGATRTDVMRYFQIENLLIVSIGIAAGALLAYAMNLTLMRFYELPRLPLLYLPVSAVILLLLGQAAVLLPALRAAAIAPVSAIRSL</sequence>
<evidence type="ECO:0000256" key="4">
    <source>
        <dbReference type="ARBA" id="ARBA00022989"/>
    </source>
</evidence>
<keyword evidence="3 7" id="KW-0812">Transmembrane</keyword>
<dbReference type="PANTHER" id="PTHR30572:SF4">
    <property type="entry name" value="ABC TRANSPORTER PERMEASE YTRF"/>
    <property type="match status" value="1"/>
</dbReference>
<dbReference type="AlphaFoldDB" id="A0AA40Y481"/>
<organism evidence="10 11">
    <name type="scientific">Stenotrophomonas maltophilia</name>
    <name type="common">Pseudomonas maltophilia</name>
    <name type="synonym">Xanthomonas maltophilia</name>
    <dbReference type="NCBI Taxonomy" id="40324"/>
    <lineage>
        <taxon>Bacteria</taxon>
        <taxon>Pseudomonadati</taxon>
        <taxon>Pseudomonadota</taxon>
        <taxon>Gammaproteobacteria</taxon>
        <taxon>Lysobacterales</taxon>
        <taxon>Lysobacteraceae</taxon>
        <taxon>Stenotrophomonas</taxon>
        <taxon>Stenotrophomonas maltophilia group</taxon>
    </lineage>
</organism>
<dbReference type="Pfam" id="PF12704">
    <property type="entry name" value="MacB_PCD"/>
    <property type="match status" value="1"/>
</dbReference>
<keyword evidence="4 7" id="KW-1133">Transmembrane helix</keyword>
<evidence type="ECO:0000256" key="7">
    <source>
        <dbReference type="SAM" id="Phobius"/>
    </source>
</evidence>
<gene>
    <name evidence="10" type="ORF">I5V89_12070</name>
</gene>
<dbReference type="EMBL" id="JADUOV010000007">
    <property type="protein sequence ID" value="MBH1790608.1"/>
    <property type="molecule type" value="Genomic_DNA"/>
</dbReference>
<feature type="domain" description="MacB-like periplasmic core" evidence="9">
    <location>
        <begin position="19"/>
        <end position="245"/>
    </location>
</feature>
<dbReference type="GO" id="GO:0022857">
    <property type="term" value="F:transmembrane transporter activity"/>
    <property type="evidence" value="ECO:0007669"/>
    <property type="project" value="TreeGrafter"/>
</dbReference>